<keyword evidence="3" id="KW-1185">Reference proteome</keyword>
<name>A0ABN9XE15_9DINO</name>
<accession>A0ABN9XE15</accession>
<evidence type="ECO:0000313" key="3">
    <source>
        <dbReference type="Proteomes" id="UP001189429"/>
    </source>
</evidence>
<feature type="region of interest" description="Disordered" evidence="1">
    <location>
        <begin position="31"/>
        <end position="85"/>
    </location>
</feature>
<evidence type="ECO:0000313" key="2">
    <source>
        <dbReference type="EMBL" id="CAK0896094.1"/>
    </source>
</evidence>
<gene>
    <name evidence="2" type="ORF">PCOR1329_LOCUS74665</name>
</gene>
<sequence length="255" mass="27482">MPRAFICAVLALGGRRRTRVRKSALARLAVQADQPSQSEQRNERTLLRGEAAAEEERDGEPRAPAGEEQPTYGQPWPDVMGHAAGASGRMPWAAPGPCRGRHGPIVMGHAVGASGPMSWAAPGPYRGSQASDAMGHASLLAAERPTVLVAARPPVARSRGGAALQRRASLTLWALEVLSTPPRRIFLSHARSKQRCVCHDQIFDGSTALPARSVASHQHHVRVFSPFCHYRPKDKQRSLIPSSLAASRVRQSLAD</sequence>
<dbReference type="EMBL" id="CAUYUJ010020141">
    <property type="protein sequence ID" value="CAK0896094.1"/>
    <property type="molecule type" value="Genomic_DNA"/>
</dbReference>
<comment type="caution">
    <text evidence="2">The sequence shown here is derived from an EMBL/GenBank/DDBJ whole genome shotgun (WGS) entry which is preliminary data.</text>
</comment>
<protein>
    <submittedName>
        <fullName evidence="2">Uncharacterized protein</fullName>
    </submittedName>
</protein>
<reference evidence="2" key="1">
    <citation type="submission" date="2023-10" db="EMBL/GenBank/DDBJ databases">
        <authorList>
            <person name="Chen Y."/>
            <person name="Shah S."/>
            <person name="Dougan E. K."/>
            <person name="Thang M."/>
            <person name="Chan C."/>
        </authorList>
    </citation>
    <scope>NUCLEOTIDE SEQUENCE [LARGE SCALE GENOMIC DNA]</scope>
</reference>
<organism evidence="2 3">
    <name type="scientific">Prorocentrum cordatum</name>
    <dbReference type="NCBI Taxonomy" id="2364126"/>
    <lineage>
        <taxon>Eukaryota</taxon>
        <taxon>Sar</taxon>
        <taxon>Alveolata</taxon>
        <taxon>Dinophyceae</taxon>
        <taxon>Prorocentrales</taxon>
        <taxon>Prorocentraceae</taxon>
        <taxon>Prorocentrum</taxon>
    </lineage>
</organism>
<evidence type="ECO:0000256" key="1">
    <source>
        <dbReference type="SAM" id="MobiDB-lite"/>
    </source>
</evidence>
<dbReference type="Proteomes" id="UP001189429">
    <property type="component" value="Unassembled WGS sequence"/>
</dbReference>
<proteinExistence type="predicted"/>